<reference evidence="2 3" key="1">
    <citation type="submission" date="2014-02" db="EMBL/GenBank/DDBJ databases">
        <title>Expanding our view of genomic diversity in Candidatus Accumulibacter clades.</title>
        <authorList>
            <person name="Skennerton C.T."/>
            <person name="Barr J.J."/>
            <person name="Slater F.R."/>
            <person name="Bond P.L."/>
            <person name="Tyson G.W."/>
        </authorList>
    </citation>
    <scope>NUCLEOTIDE SEQUENCE [LARGE SCALE GENOMIC DNA]</scope>
    <source>
        <strain evidence="3">BA-91</strain>
    </source>
</reference>
<evidence type="ECO:0000313" key="2">
    <source>
        <dbReference type="EMBL" id="KFB72085.1"/>
    </source>
</evidence>
<dbReference type="Proteomes" id="UP000020077">
    <property type="component" value="Unassembled WGS sequence"/>
</dbReference>
<sequence>MYLFWPNVLLILVFPNAAGIDIGASSHWVAVPKREGEDTVREFGPMTDDLNRPGRLAAAESLTASLATVTETETGPIAATAVQITAPGASSGSKKEADGG</sequence>
<organism evidence="2 3">
    <name type="scientific">Candidatus Accumulibacter phosphatis</name>
    <dbReference type="NCBI Taxonomy" id="327160"/>
    <lineage>
        <taxon>Bacteria</taxon>
        <taxon>Pseudomonadati</taxon>
        <taxon>Pseudomonadota</taxon>
        <taxon>Betaproteobacteria</taxon>
        <taxon>Candidatus Accumulibacter</taxon>
    </lineage>
</organism>
<feature type="region of interest" description="Disordered" evidence="1">
    <location>
        <begin position="81"/>
        <end position="100"/>
    </location>
</feature>
<evidence type="ECO:0000256" key="1">
    <source>
        <dbReference type="SAM" id="MobiDB-lite"/>
    </source>
</evidence>
<name>A0A080LWE3_9PROT</name>
<comment type="caution">
    <text evidence="2">The sequence shown here is derived from an EMBL/GenBank/DDBJ whole genome shotgun (WGS) entry which is preliminary data.</text>
</comment>
<accession>A0A080LWE3</accession>
<dbReference type="EMBL" id="JDVG02000441">
    <property type="protein sequence ID" value="KFB72085.1"/>
    <property type="molecule type" value="Genomic_DNA"/>
</dbReference>
<protein>
    <submittedName>
        <fullName evidence="2">Uncharacterized protein</fullName>
    </submittedName>
</protein>
<dbReference type="AlphaFoldDB" id="A0A080LWE3"/>
<evidence type="ECO:0000313" key="3">
    <source>
        <dbReference type="Proteomes" id="UP000020077"/>
    </source>
</evidence>
<gene>
    <name evidence="2" type="ORF">AW09_002738</name>
</gene>
<proteinExistence type="predicted"/>